<dbReference type="PANTHER" id="PTHR38792:SF3">
    <property type="entry name" value="BNR_ASP-BOX REPEAT DOMAIN PROTEIN (AFU_ORTHOLOGUE AFUA_7G06430)-RELATED"/>
    <property type="match status" value="1"/>
</dbReference>
<protein>
    <submittedName>
        <fullName evidence="1">Glycoside Hydrolase Family 93</fullName>
    </submittedName>
</protein>
<dbReference type="InterPro" id="IPR036278">
    <property type="entry name" value="Sialidase_sf"/>
</dbReference>
<dbReference type="Proteomes" id="UP000280685">
    <property type="component" value="Chromosome 5"/>
</dbReference>
<dbReference type="GO" id="GO:0016787">
    <property type="term" value="F:hydrolase activity"/>
    <property type="evidence" value="ECO:0007669"/>
    <property type="project" value="UniProtKB-KW"/>
</dbReference>
<dbReference type="PANTHER" id="PTHR38792">
    <property type="entry name" value="BNR/ASP-BOX REPEAT DOMAIN PROTEIN (AFU_ORTHOLOGUE AFUA_7G06430)-RELATED"/>
    <property type="match status" value="1"/>
</dbReference>
<reference evidence="1" key="1">
    <citation type="submission" date="2018-02" db="EMBL/GenBank/DDBJ databases">
        <authorList>
            <person name="Silar P."/>
        </authorList>
    </citation>
    <scope>NUCLEOTIDE SEQUENCE [LARGE SCALE GENOMIC DNA]</scope>
    <source>
        <strain evidence="1">T</strain>
    </source>
</reference>
<dbReference type="SUPFAM" id="SSF50939">
    <property type="entry name" value="Sialidases"/>
    <property type="match status" value="1"/>
</dbReference>
<evidence type="ECO:0000313" key="1">
    <source>
        <dbReference type="EMBL" id="VBB80613.1"/>
    </source>
</evidence>
<name>A0ABY6SC47_PODCO</name>
<keyword evidence="2" id="KW-1185">Reference proteome</keyword>
<organism evidence="1 2">
    <name type="scientific">Podospora comata</name>
    <dbReference type="NCBI Taxonomy" id="48703"/>
    <lineage>
        <taxon>Eukaryota</taxon>
        <taxon>Fungi</taxon>
        <taxon>Dikarya</taxon>
        <taxon>Ascomycota</taxon>
        <taxon>Pezizomycotina</taxon>
        <taxon>Sordariomycetes</taxon>
        <taxon>Sordariomycetidae</taxon>
        <taxon>Sordariales</taxon>
        <taxon>Podosporaceae</taxon>
        <taxon>Podospora</taxon>
    </lineage>
</organism>
<proteinExistence type="predicted"/>
<gene>
    <name evidence="1" type="ORF">PODCO_502720</name>
</gene>
<dbReference type="CDD" id="cd15482">
    <property type="entry name" value="Sialidase_non-viral"/>
    <property type="match status" value="1"/>
</dbReference>
<dbReference type="EMBL" id="LR026968">
    <property type="protein sequence ID" value="VBB80613.1"/>
    <property type="molecule type" value="Genomic_DNA"/>
</dbReference>
<sequence>MSHLLGSPCACLLLPENASNRWPSRRTGLLPLSYLPRTTHRHKAPVTVTESATNSELLSALFLHHFSPPTNSLTHHPRHVRVVTLCLFPSRSPRSLPNMAGYLLSKLGFDLKNQADNHDPGNNDDRLPPLPQLHISTEDHFPPSTQGTYPRLCQLSDGSLLKSYTTFGPDGERVLVVSRSVDQARSFEVVGEITRSHGDCDNCFLAELEPGVVLAAFRNHDLSGEDGNKPTWFRITVCRSRDGGRIWEYLSQAVEKGGSDGVWEPFVRIPVGRREEVQLYYSAEAEQGQRQDTMVVVSGDGGETWSEPRKITGEEGLRDGMVGIAGMKDAVSGKEAMVMVLETTRCGPGRFSIEAVVSYDEGLSWASRQEVYKPFGEGKNAGAPQIGTLAGGEGVAVVFMTDEDGNEGVWPSGAKIKTVLGVGLGNGVINWSREADTVFEEGSSWPGILGVGHGEALVVCETRSRIGGRLLSLDL</sequence>
<dbReference type="Gene3D" id="2.120.10.10">
    <property type="match status" value="1"/>
</dbReference>
<evidence type="ECO:0000313" key="2">
    <source>
        <dbReference type="Proteomes" id="UP000280685"/>
    </source>
</evidence>
<keyword evidence="1" id="KW-0378">Hydrolase</keyword>
<accession>A0ABY6SC47</accession>